<dbReference type="CDD" id="cd16332">
    <property type="entry name" value="Prp-like"/>
    <property type="match status" value="1"/>
</dbReference>
<name>A0ABT0XGV0_9BACI</name>
<dbReference type="RefSeq" id="WP_251605495.1">
    <property type="nucleotide sequence ID" value="NZ_JAMQJY010000001.1"/>
</dbReference>
<keyword evidence="3" id="KW-0378">Hydrolase</keyword>
<keyword evidence="2 7" id="KW-0645">Protease</keyword>
<dbReference type="GO" id="GO:0008233">
    <property type="term" value="F:peptidase activity"/>
    <property type="evidence" value="ECO:0007669"/>
    <property type="project" value="UniProtKB-KW"/>
</dbReference>
<dbReference type="GO" id="GO:0006508">
    <property type="term" value="P:proteolysis"/>
    <property type="evidence" value="ECO:0007669"/>
    <property type="project" value="UniProtKB-KW"/>
</dbReference>
<keyword evidence="4" id="KW-0788">Thiol protease</keyword>
<evidence type="ECO:0000313" key="8">
    <source>
        <dbReference type="Proteomes" id="UP001203665"/>
    </source>
</evidence>
<evidence type="ECO:0000256" key="1">
    <source>
        <dbReference type="ARBA" id="ARBA00022517"/>
    </source>
</evidence>
<keyword evidence="8" id="KW-1185">Reference proteome</keyword>
<evidence type="ECO:0000256" key="3">
    <source>
        <dbReference type="ARBA" id="ARBA00022801"/>
    </source>
</evidence>
<evidence type="ECO:0000313" key="7">
    <source>
        <dbReference type="EMBL" id="MCM2675153.1"/>
    </source>
</evidence>
<organism evidence="7 8">
    <name type="scientific">Alkalicoccobacillus plakortidis</name>
    <dbReference type="NCBI Taxonomy" id="444060"/>
    <lineage>
        <taxon>Bacteria</taxon>
        <taxon>Bacillati</taxon>
        <taxon>Bacillota</taxon>
        <taxon>Bacilli</taxon>
        <taxon>Bacillales</taxon>
        <taxon>Bacillaceae</taxon>
        <taxon>Alkalicoccobacillus</taxon>
    </lineage>
</organism>
<gene>
    <name evidence="7" type="ORF">NDM98_06390</name>
</gene>
<dbReference type="SUPFAM" id="SSF118010">
    <property type="entry name" value="TM1457-like"/>
    <property type="match status" value="1"/>
</dbReference>
<reference evidence="7" key="1">
    <citation type="submission" date="2022-06" db="EMBL/GenBank/DDBJ databases">
        <title>Alkalicoccobacillus porphyridii sp. nov., isolated from a marine red alga, Porphyridium purpureum and reclassification of Shouchella plakortidis and Shouchella gibsonii as Alkalicoccobacillus plakortidis comb. nov. and Alkalicoccobacillus gibsonii comb. nov.</title>
        <authorList>
            <person name="Kim K.H."/>
            <person name="Lee J.K."/>
            <person name="Han D.M."/>
            <person name="Baek J.H."/>
            <person name="Jeon C.O."/>
        </authorList>
    </citation>
    <scope>NUCLEOTIDE SEQUENCE</scope>
    <source>
        <strain evidence="7">DSM 19153</strain>
    </source>
</reference>
<proteinExistence type="inferred from homology"/>
<dbReference type="Gene3D" id="3.30.70.1490">
    <property type="entry name" value="Cysteine protease Prp"/>
    <property type="match status" value="1"/>
</dbReference>
<evidence type="ECO:0000256" key="2">
    <source>
        <dbReference type="ARBA" id="ARBA00022670"/>
    </source>
</evidence>
<protein>
    <recommendedName>
        <fullName evidence="6">Ribosomal processing cysteine protease Prp</fullName>
    </recommendedName>
</protein>
<dbReference type="Proteomes" id="UP001203665">
    <property type="component" value="Unassembled WGS sequence"/>
</dbReference>
<evidence type="ECO:0000256" key="4">
    <source>
        <dbReference type="ARBA" id="ARBA00022807"/>
    </source>
</evidence>
<dbReference type="InterPro" id="IPR036764">
    <property type="entry name" value="Peptidase_Prp_sf"/>
</dbReference>
<dbReference type="PANTHER" id="PTHR39178:SF1">
    <property type="entry name" value="RIBOSOMAL-PROCESSING CYSTEINE PROTEASE PRP"/>
    <property type="match status" value="1"/>
</dbReference>
<evidence type="ECO:0000256" key="6">
    <source>
        <dbReference type="ARBA" id="ARBA00044538"/>
    </source>
</evidence>
<dbReference type="PANTHER" id="PTHR39178">
    <property type="entry name" value="HYPOTHETICAL RIBOSOME-ASSOCIATED PROTEIN"/>
    <property type="match status" value="1"/>
</dbReference>
<accession>A0ABT0XGV0</accession>
<dbReference type="Pfam" id="PF04327">
    <property type="entry name" value="Peptidase_Prp"/>
    <property type="match status" value="1"/>
</dbReference>
<evidence type="ECO:0000256" key="5">
    <source>
        <dbReference type="ARBA" id="ARBA00044503"/>
    </source>
</evidence>
<dbReference type="EMBL" id="JAMQJY010000001">
    <property type="protein sequence ID" value="MCM2675153.1"/>
    <property type="molecule type" value="Genomic_DNA"/>
</dbReference>
<keyword evidence="1" id="KW-0690">Ribosome biogenesis</keyword>
<dbReference type="NCBIfam" id="NF011126">
    <property type="entry name" value="PRK14553.1-6"/>
    <property type="match status" value="1"/>
</dbReference>
<sequence>MINVSINRHSTGRIVSFSMSGHAESGPYGYDIVCAGASAVSIGAVNAVQVLCQTELIVDMQDNGGYLSCTVPESLNQEQHRDVQLLLEGMVLSLKSIEEEYEAFISITDRR</sequence>
<comment type="caution">
    <text evidence="7">The sequence shown here is derived from an EMBL/GenBank/DDBJ whole genome shotgun (WGS) entry which is preliminary data.</text>
</comment>
<comment type="similarity">
    <text evidence="5">Belongs to the Prp family.</text>
</comment>
<dbReference type="InterPro" id="IPR007422">
    <property type="entry name" value="Peptidase_Prp"/>
</dbReference>